<evidence type="ECO:0000256" key="2">
    <source>
        <dbReference type="ARBA" id="ARBA00023125"/>
    </source>
</evidence>
<evidence type="ECO:0000256" key="5">
    <source>
        <dbReference type="PROSITE-ProRule" id="PRU00108"/>
    </source>
</evidence>
<dbReference type="InterPro" id="IPR009057">
    <property type="entry name" value="Homeodomain-like_sf"/>
</dbReference>
<dbReference type="PANTHER" id="PTHR46123">
    <property type="entry name" value="MIX-TYPE HOMEOBOX GENE 1-RELATED"/>
    <property type="match status" value="1"/>
</dbReference>
<keyword evidence="2 5" id="KW-0238">DNA-binding</keyword>
<dbReference type="InterPro" id="IPR001356">
    <property type="entry name" value="HD"/>
</dbReference>
<feature type="compositionally biased region" description="Polar residues" evidence="7">
    <location>
        <begin position="378"/>
        <end position="396"/>
    </location>
</feature>
<dbReference type="GO" id="GO:0005634">
    <property type="term" value="C:nucleus"/>
    <property type="evidence" value="ECO:0007669"/>
    <property type="project" value="UniProtKB-SubCell"/>
</dbReference>
<keyword evidence="4 5" id="KW-0539">Nucleus</keyword>
<feature type="region of interest" description="Disordered" evidence="7">
    <location>
        <begin position="1"/>
        <end position="101"/>
    </location>
</feature>
<dbReference type="EMBL" id="CAIIXF020000005">
    <property type="protein sequence ID" value="CAH1784705.1"/>
    <property type="molecule type" value="Genomic_DNA"/>
</dbReference>
<dbReference type="Pfam" id="PF00046">
    <property type="entry name" value="Homeodomain"/>
    <property type="match status" value="1"/>
</dbReference>
<dbReference type="SMART" id="SM00389">
    <property type="entry name" value="HOX"/>
    <property type="match status" value="1"/>
</dbReference>
<accession>A0A8J1T535</accession>
<feature type="region of interest" description="Disordered" evidence="7">
    <location>
        <begin position="162"/>
        <end position="181"/>
    </location>
</feature>
<evidence type="ECO:0000256" key="1">
    <source>
        <dbReference type="ARBA" id="ARBA00004123"/>
    </source>
</evidence>
<dbReference type="Proteomes" id="UP000749559">
    <property type="component" value="Unassembled WGS sequence"/>
</dbReference>
<proteinExistence type="predicted"/>
<comment type="subcellular location">
    <subcellularLocation>
        <location evidence="1 5 6">Nucleus</location>
    </subcellularLocation>
</comment>
<keyword evidence="9" id="KW-1185">Reference proteome</keyword>
<organism evidence="8 9">
    <name type="scientific">Owenia fusiformis</name>
    <name type="common">Polychaete worm</name>
    <dbReference type="NCBI Taxonomy" id="6347"/>
    <lineage>
        <taxon>Eukaryota</taxon>
        <taxon>Metazoa</taxon>
        <taxon>Spiralia</taxon>
        <taxon>Lophotrochozoa</taxon>
        <taxon>Annelida</taxon>
        <taxon>Polychaeta</taxon>
        <taxon>Sedentaria</taxon>
        <taxon>Canalipalpata</taxon>
        <taxon>Sabellida</taxon>
        <taxon>Oweniida</taxon>
        <taxon>Oweniidae</taxon>
        <taxon>Owenia</taxon>
    </lineage>
</organism>
<dbReference type="GO" id="GO:0000977">
    <property type="term" value="F:RNA polymerase II transcription regulatory region sequence-specific DNA binding"/>
    <property type="evidence" value="ECO:0007669"/>
    <property type="project" value="TreeGrafter"/>
</dbReference>
<dbReference type="Gene3D" id="1.10.10.60">
    <property type="entry name" value="Homeodomain-like"/>
    <property type="match status" value="1"/>
</dbReference>
<keyword evidence="3 5" id="KW-0371">Homeobox</keyword>
<feature type="DNA-binding region" description="Homeobox" evidence="5">
    <location>
        <begin position="180"/>
        <end position="239"/>
    </location>
</feature>
<protein>
    <submittedName>
        <fullName evidence="8">Uncharacterized protein</fullName>
    </submittedName>
</protein>
<evidence type="ECO:0000256" key="6">
    <source>
        <dbReference type="RuleBase" id="RU000682"/>
    </source>
</evidence>
<evidence type="ECO:0000256" key="7">
    <source>
        <dbReference type="SAM" id="MobiDB-lite"/>
    </source>
</evidence>
<dbReference type="PROSITE" id="PS50071">
    <property type="entry name" value="HOMEOBOX_2"/>
    <property type="match status" value="1"/>
</dbReference>
<evidence type="ECO:0000313" key="9">
    <source>
        <dbReference type="Proteomes" id="UP000749559"/>
    </source>
</evidence>
<dbReference type="InterPro" id="IPR051306">
    <property type="entry name" value="Homeobox_regulator"/>
</dbReference>
<dbReference type="SUPFAM" id="SSF46689">
    <property type="entry name" value="Homeodomain-like"/>
    <property type="match status" value="1"/>
</dbReference>
<reference evidence="8" key="1">
    <citation type="submission" date="2022-03" db="EMBL/GenBank/DDBJ databases">
        <authorList>
            <person name="Martin C."/>
        </authorList>
    </citation>
    <scope>NUCLEOTIDE SEQUENCE</scope>
</reference>
<evidence type="ECO:0000313" key="8">
    <source>
        <dbReference type="EMBL" id="CAH1784705.1"/>
    </source>
</evidence>
<name>A0A8J1T535_OWEFU</name>
<evidence type="ECO:0000256" key="4">
    <source>
        <dbReference type="ARBA" id="ARBA00023242"/>
    </source>
</evidence>
<feature type="compositionally biased region" description="Polar residues" evidence="7">
    <location>
        <begin position="40"/>
        <end position="66"/>
    </location>
</feature>
<comment type="caution">
    <text evidence="8">The sequence shown here is derived from an EMBL/GenBank/DDBJ whole genome shotgun (WGS) entry which is preliminary data.</text>
</comment>
<sequence>MERQQQPSVESFRERHQQPSVASEERPLDFHQVPIMASPSRKTTSIDITQSRLYPSNQSQSSSHGNCKSRAKELEQGEETMLDTTLPEVNRTPSPYYHDDADDDVFVTTDTRHLLSPPTRDVIPSPMTSTPRVTRIPQYPHNSSYTYAALDSGLSQPSLPHYKPNKSSTNNMSSSVSSKRYRQRRMFTTDQLLLLEDNFETMPYPKNADFAHLEDLTGIDGSSLRIWFQNRRVKARKNGQTGIRSTVGRPCKQVPSNVPGMTTYEQMTQIKLPPNHPFCVIDGSESMSTSNDETCSLSPNDSVEVRSMEVIKKQKTQWVGDHEFIAKDRRLHSIENRMSDIFPTMTSSPIISGNSMMPFPFPLMGVPDHHALKGNVAMTPTSSEQPLDLSVKTSSPRPGIQRPWEDAPKKSSPSSSNPTTPSFAYSSNPTLVSLMQYQYATAMHYANIVQHASIQRSSHH</sequence>
<dbReference type="AlphaFoldDB" id="A0A8J1T535"/>
<feature type="compositionally biased region" description="Low complexity" evidence="7">
    <location>
        <begin position="165"/>
        <end position="178"/>
    </location>
</feature>
<feature type="compositionally biased region" description="Low complexity" evidence="7">
    <location>
        <begin position="410"/>
        <end position="422"/>
    </location>
</feature>
<feature type="compositionally biased region" description="Basic and acidic residues" evidence="7">
    <location>
        <begin position="11"/>
        <end position="29"/>
    </location>
</feature>
<feature type="region of interest" description="Disordered" evidence="7">
    <location>
        <begin position="376"/>
        <end position="425"/>
    </location>
</feature>
<evidence type="ECO:0000256" key="3">
    <source>
        <dbReference type="ARBA" id="ARBA00023155"/>
    </source>
</evidence>
<dbReference type="GO" id="GO:0000981">
    <property type="term" value="F:DNA-binding transcription factor activity, RNA polymerase II-specific"/>
    <property type="evidence" value="ECO:0007669"/>
    <property type="project" value="TreeGrafter"/>
</dbReference>
<dbReference type="CDD" id="cd00086">
    <property type="entry name" value="homeodomain"/>
    <property type="match status" value="1"/>
</dbReference>
<dbReference type="PANTHER" id="PTHR46123:SF4">
    <property type="entry name" value="MIX-TYPE HOMEOBOX GENE 1-RELATED"/>
    <property type="match status" value="1"/>
</dbReference>
<gene>
    <name evidence="8" type="ORF">OFUS_LOCUS10855</name>
</gene>